<dbReference type="EMBL" id="CADEAL010004090">
    <property type="protein sequence ID" value="CAB1451451.1"/>
    <property type="molecule type" value="Genomic_DNA"/>
</dbReference>
<organism evidence="1 2">
    <name type="scientific">Pleuronectes platessa</name>
    <name type="common">European plaice</name>
    <dbReference type="NCBI Taxonomy" id="8262"/>
    <lineage>
        <taxon>Eukaryota</taxon>
        <taxon>Metazoa</taxon>
        <taxon>Chordata</taxon>
        <taxon>Craniata</taxon>
        <taxon>Vertebrata</taxon>
        <taxon>Euteleostomi</taxon>
        <taxon>Actinopterygii</taxon>
        <taxon>Neopterygii</taxon>
        <taxon>Teleostei</taxon>
        <taxon>Neoteleostei</taxon>
        <taxon>Acanthomorphata</taxon>
        <taxon>Carangaria</taxon>
        <taxon>Pleuronectiformes</taxon>
        <taxon>Pleuronectoidei</taxon>
        <taxon>Pleuronectidae</taxon>
        <taxon>Pleuronectes</taxon>
    </lineage>
</organism>
<dbReference type="Proteomes" id="UP001153269">
    <property type="component" value="Unassembled WGS sequence"/>
</dbReference>
<dbReference type="AlphaFoldDB" id="A0A9N7VNC3"/>
<comment type="caution">
    <text evidence="1">The sequence shown here is derived from an EMBL/GenBank/DDBJ whole genome shotgun (WGS) entry which is preliminary data.</text>
</comment>
<reference evidence="1" key="1">
    <citation type="submission" date="2020-03" db="EMBL/GenBank/DDBJ databases">
        <authorList>
            <person name="Weist P."/>
        </authorList>
    </citation>
    <scope>NUCLEOTIDE SEQUENCE</scope>
</reference>
<gene>
    <name evidence="1" type="ORF">PLEPLA_LOCUS39145</name>
</gene>
<evidence type="ECO:0000313" key="1">
    <source>
        <dbReference type="EMBL" id="CAB1451451.1"/>
    </source>
</evidence>
<evidence type="ECO:0000313" key="2">
    <source>
        <dbReference type="Proteomes" id="UP001153269"/>
    </source>
</evidence>
<proteinExistence type="predicted"/>
<protein>
    <submittedName>
        <fullName evidence="1">Uncharacterized protein</fullName>
    </submittedName>
</protein>
<accession>A0A9N7VNC3</accession>
<name>A0A9N7VNC3_PLEPL</name>
<keyword evidence="2" id="KW-1185">Reference proteome</keyword>
<sequence>MGTCVYCLKQWRDLPEKKRQRPSLRLFSSVTAPWREEAAAPVAGLDPVTSGRTVCKDEAMEGQKDLLLGIEIDGTSSSRRMDPAEEQGGLSPVRLHQSECVSHGLAESWLSGERIFRAVQGQGWLQTCLSACASARTPSTCSDLTEHPAA</sequence>